<feature type="domain" description="Glycosyl hydrolases family 2 sugar binding" evidence="6">
    <location>
        <begin position="41"/>
        <end position="150"/>
    </location>
</feature>
<sequence length="793" mass="88213">MKHSFCDGWEFTRHWTEAFGKGLPVPKQEVVRLPHTCREVPLHYASPADYEMVCGYRKRFRVPPVQAAPRLFVRFDGAAHQAVVRVNGRVAGQHRGGYTGFAVEITDLVDREGENLLTVQLDTREDPAIPPFGFVIDYLTYGGLYREVWLEAAAESRLTDLFVYTPTLHDAVVQWTAELAPAAVAVRIRLETADGTLLAEQTAQAAETGKMQLSAPDAQPWDTEHPVLHHAIAELLNAAGQPIDRKQVTFGFRTAEFRADGFYLNGKKTFLRGLNRHQSYPYIGYAAPESLQREDARILQEELHCTAVRTSHYPQSQYFLDECDRRGLLVFTELPGWQHIGDDNWKDAACEMLREMLLQNRSHPSIILWGVRINESVDDDTFYTRTNKIAHQLDPSRATSGVRYLEKSHLLEDVYAYNDFSHNGVTPGAKPKKDVTPDMGKALLISECNGHMYPTKAFDDGPHRQEHALRHVRVQNAAYGSGEHAGCFGWCMFDYQTHKDFGSGDRICYHGVLDSFRNPKLAAAVYASQGDADPVLAVSSSMDIGDNPAGQLGTAYVFSNAQQVKLYKNDVFVTALRQSEWTALPHPPFVVDDTIGELLETQEHFSPSKAAAVRDCLLAAGKYGLAGLPLAYKVKFGWCMLHYKMTFEDGVALYGKYVGNWGGEATRWRFDAVQDGNVVRSVTLCPSAKLHLEVKASRTTLQEKDTYDMAAVRVRILDENGTPAPYAQFPVQFAVEGSAALVGPQTAVAEGGMTGTYLRTVGTAGESVLTVSAPQTQPVVLRFTIEKEDAVWN</sequence>
<dbReference type="PANTHER" id="PTHR42732">
    <property type="entry name" value="BETA-GALACTOSIDASE"/>
    <property type="match status" value="1"/>
</dbReference>
<gene>
    <name evidence="8" type="ORF">C4N24_02310</name>
</gene>
<dbReference type="Gene3D" id="3.20.20.80">
    <property type="entry name" value="Glycosidases"/>
    <property type="match status" value="1"/>
</dbReference>
<reference evidence="8 9" key="1">
    <citation type="submission" date="2018-02" db="EMBL/GenBank/DDBJ databases">
        <title>Complete genome sequencing of Faecalibacterium prausnitzii strains isolated from the human gut.</title>
        <authorList>
            <person name="Fitzgerald B.C."/>
            <person name="Shkoporov A.N."/>
            <person name="Ross P.R."/>
            <person name="Hill C."/>
        </authorList>
    </citation>
    <scope>NUCLEOTIDE SEQUENCE [LARGE SCALE GENOMIC DNA]</scope>
    <source>
        <strain evidence="8 9">APC923/51-1</strain>
    </source>
</reference>
<dbReference type="AlphaFoldDB" id="A0A329UJX4"/>
<evidence type="ECO:0000256" key="1">
    <source>
        <dbReference type="ARBA" id="ARBA00007401"/>
    </source>
</evidence>
<dbReference type="Gene3D" id="2.60.120.260">
    <property type="entry name" value="Galactose-binding domain-like"/>
    <property type="match status" value="1"/>
</dbReference>
<dbReference type="InterPro" id="IPR008979">
    <property type="entry name" value="Galactose-bd-like_sf"/>
</dbReference>
<dbReference type="InterPro" id="IPR051913">
    <property type="entry name" value="GH2_Domain-Containing"/>
</dbReference>
<dbReference type="Gene3D" id="2.60.40.10">
    <property type="entry name" value="Immunoglobulins"/>
    <property type="match status" value="2"/>
</dbReference>
<evidence type="ECO:0000313" key="8">
    <source>
        <dbReference type="EMBL" id="RAW60958.1"/>
    </source>
</evidence>
<keyword evidence="3" id="KW-0326">Glycosidase</keyword>
<dbReference type="SUPFAM" id="SSF49303">
    <property type="entry name" value="beta-Galactosidase/glucuronidase domain"/>
    <property type="match status" value="1"/>
</dbReference>
<dbReference type="PRINTS" id="PR00132">
    <property type="entry name" value="GLHYDRLASE2"/>
</dbReference>
<dbReference type="InterPro" id="IPR006103">
    <property type="entry name" value="Glyco_hydro_2_cat"/>
</dbReference>
<dbReference type="InterPro" id="IPR013783">
    <property type="entry name" value="Ig-like_fold"/>
</dbReference>
<proteinExistence type="inferred from homology"/>
<dbReference type="GO" id="GO:0004553">
    <property type="term" value="F:hydrolase activity, hydrolyzing O-glycosyl compounds"/>
    <property type="evidence" value="ECO:0007669"/>
    <property type="project" value="InterPro"/>
</dbReference>
<dbReference type="GO" id="GO:0005975">
    <property type="term" value="P:carbohydrate metabolic process"/>
    <property type="evidence" value="ECO:0007669"/>
    <property type="project" value="InterPro"/>
</dbReference>
<dbReference type="PANTHER" id="PTHR42732:SF1">
    <property type="entry name" value="BETA-MANNOSIDASE"/>
    <property type="match status" value="1"/>
</dbReference>
<keyword evidence="2 8" id="KW-0378">Hydrolase</keyword>
<dbReference type="Proteomes" id="UP000251281">
    <property type="component" value="Unassembled WGS sequence"/>
</dbReference>
<evidence type="ECO:0000259" key="4">
    <source>
        <dbReference type="Pfam" id="PF00703"/>
    </source>
</evidence>
<evidence type="ECO:0000313" key="9">
    <source>
        <dbReference type="Proteomes" id="UP000251281"/>
    </source>
</evidence>
<evidence type="ECO:0000259" key="5">
    <source>
        <dbReference type="Pfam" id="PF02836"/>
    </source>
</evidence>
<evidence type="ECO:0000256" key="2">
    <source>
        <dbReference type="ARBA" id="ARBA00022801"/>
    </source>
</evidence>
<dbReference type="InterPro" id="IPR017853">
    <property type="entry name" value="GH"/>
</dbReference>
<dbReference type="InterPro" id="IPR006102">
    <property type="entry name" value="Ig-like_GH2"/>
</dbReference>
<dbReference type="InterPro" id="IPR006104">
    <property type="entry name" value="Glyco_hydro_2_N"/>
</dbReference>
<accession>A0A329UJX4</accession>
<dbReference type="SUPFAM" id="SSF49785">
    <property type="entry name" value="Galactose-binding domain-like"/>
    <property type="match status" value="1"/>
</dbReference>
<dbReference type="Pfam" id="PF18565">
    <property type="entry name" value="Glyco_hydro2_C5"/>
    <property type="match status" value="1"/>
</dbReference>
<dbReference type="Pfam" id="PF00703">
    <property type="entry name" value="Glyco_hydro_2"/>
    <property type="match status" value="1"/>
</dbReference>
<evidence type="ECO:0000259" key="7">
    <source>
        <dbReference type="Pfam" id="PF18565"/>
    </source>
</evidence>
<comment type="caution">
    <text evidence="8">The sequence shown here is derived from an EMBL/GenBank/DDBJ whole genome shotgun (WGS) entry which is preliminary data.</text>
</comment>
<dbReference type="InterPro" id="IPR006101">
    <property type="entry name" value="Glyco_hydro_2"/>
</dbReference>
<feature type="domain" description="Glycoside hydrolase family 2 immunoglobulin-like beta-sandwich" evidence="4">
    <location>
        <begin position="158"/>
        <end position="253"/>
    </location>
</feature>
<evidence type="ECO:0000256" key="3">
    <source>
        <dbReference type="ARBA" id="ARBA00023295"/>
    </source>
</evidence>
<protein>
    <submittedName>
        <fullName evidence="8">Glycoside hydrolase family 2</fullName>
    </submittedName>
</protein>
<dbReference type="InterPro" id="IPR040605">
    <property type="entry name" value="Glyco_hydro2_dom5"/>
</dbReference>
<dbReference type="EMBL" id="PRLD01000001">
    <property type="protein sequence ID" value="RAW60958.1"/>
    <property type="molecule type" value="Genomic_DNA"/>
</dbReference>
<evidence type="ECO:0000259" key="6">
    <source>
        <dbReference type="Pfam" id="PF02837"/>
    </source>
</evidence>
<dbReference type="InterPro" id="IPR036156">
    <property type="entry name" value="Beta-gal/glucu_dom_sf"/>
</dbReference>
<dbReference type="SUPFAM" id="SSF51445">
    <property type="entry name" value="(Trans)glycosidases"/>
    <property type="match status" value="1"/>
</dbReference>
<feature type="domain" description="Glycoside hydrolase family 2 catalytic" evidence="5">
    <location>
        <begin position="258"/>
        <end position="410"/>
    </location>
</feature>
<organism evidence="8 9">
    <name type="scientific">Faecalibacterium prausnitzii</name>
    <dbReference type="NCBI Taxonomy" id="853"/>
    <lineage>
        <taxon>Bacteria</taxon>
        <taxon>Bacillati</taxon>
        <taxon>Bacillota</taxon>
        <taxon>Clostridia</taxon>
        <taxon>Eubacteriales</taxon>
        <taxon>Oscillospiraceae</taxon>
        <taxon>Faecalibacterium</taxon>
    </lineage>
</organism>
<name>A0A329UJX4_9FIRM</name>
<dbReference type="Pfam" id="PF02837">
    <property type="entry name" value="Glyco_hydro_2_N"/>
    <property type="match status" value="1"/>
</dbReference>
<feature type="domain" description="Glycoside hydrolase family 2" evidence="7">
    <location>
        <begin position="692"/>
        <end position="778"/>
    </location>
</feature>
<comment type="similarity">
    <text evidence="1">Belongs to the glycosyl hydrolase 2 family.</text>
</comment>
<dbReference type="Pfam" id="PF02836">
    <property type="entry name" value="Glyco_hydro_2_C"/>
    <property type="match status" value="1"/>
</dbReference>
<dbReference type="RefSeq" id="WP_112090149.1">
    <property type="nucleotide sequence ID" value="NZ_PRLD01000001.1"/>
</dbReference>